<dbReference type="RefSeq" id="XP_006662079.2">
    <property type="nucleotide sequence ID" value="XM_006662016.3"/>
</dbReference>
<feature type="compositionally biased region" description="Low complexity" evidence="3">
    <location>
        <begin position="437"/>
        <end position="446"/>
    </location>
</feature>
<sequence>MAAAAAGCGGGGGYCELRDVRVELDLSKVVGGGDGGEGFAVCFWLYLSSSARPSSVILHQMEGGGGGRVPFLALGEGSKLVLFPLLGFHREAPTPGCSYPWTGITNLAEVNECPLDNWFHVGCEVTEHIMRLHIDGNLVAEAHLCLLYNKPGNQNDLKQINLLGSEDKLEGYVYNMELSSMLGTIQQQYAENPPFKLSIDYSCCDGIEEGDDGIWNIVGGKASCRRNFILEVVLVDAFGEAVKDREIAASLVYADNGALVEKSRDDSEPPLLISCDGLEYPAVSRPLPIIRGRALFKLKISQLSSKCDNKLFRIYFSTLDMKRYPFLEAYSKPIRCISRNRTNRQLGSVKRIGSSLVDEIQSTNNIEGVGHNGKSNGRLQTHDPSSVVCFHPSKFSKIEGDVHKVASENKQARKMMLDKGVQDVMGSDSTASDFDSMDAGSSWSGSDGDEVESFSDAEIFRYCLDSTYERLKFLRSAAPSVNEDDLVKLANQVSLYSGCAHHRNQILMSKQLLQEGADTWNLISKNNEHALWSSAVNEIKAKFMDIVHPSNRGLSEQDFEVLRGIAGCGDDIGRDEFDKLWSWLYPVAAALSKDKINKLWDCTTHRWIEGLITLEEAENALRSSRELVKRQGTFVLRFPTTRSWPHPDAGSLVVTYVGSDNSIHHKLLSLDVSDARSGNLEDLLLKEPELSQLSRVDRLPTSMQS</sequence>
<keyword evidence="6" id="KW-1185">Reference proteome</keyword>
<dbReference type="STRING" id="4533.J3N513"/>
<dbReference type="Gene3D" id="3.30.505.10">
    <property type="entry name" value="SH2 domain"/>
    <property type="match status" value="1"/>
</dbReference>
<dbReference type="PANTHER" id="PTHR11801">
    <property type="entry name" value="SIGNAL TRANSDUCER AND ACTIVATOR OF TRANSCRIPTION"/>
    <property type="match status" value="1"/>
</dbReference>
<dbReference type="eggNOG" id="ENOG502QRR2">
    <property type="taxonomic scope" value="Eukaryota"/>
</dbReference>
<accession>J3N513</accession>
<evidence type="ECO:0000256" key="3">
    <source>
        <dbReference type="SAM" id="MobiDB-lite"/>
    </source>
</evidence>
<dbReference type="FunFam" id="3.30.505.10:FF:000086">
    <property type="entry name" value="SH2 domain protein B"/>
    <property type="match status" value="1"/>
</dbReference>
<reference evidence="5" key="1">
    <citation type="journal article" date="2013" name="Nat. Commun.">
        <title>Whole-genome sequencing of Oryza brachyantha reveals mechanisms underlying Oryza genome evolution.</title>
        <authorList>
            <person name="Chen J."/>
            <person name="Huang Q."/>
            <person name="Gao D."/>
            <person name="Wang J."/>
            <person name="Lang Y."/>
            <person name="Liu T."/>
            <person name="Li B."/>
            <person name="Bai Z."/>
            <person name="Luis Goicoechea J."/>
            <person name="Liang C."/>
            <person name="Chen C."/>
            <person name="Zhang W."/>
            <person name="Sun S."/>
            <person name="Liao Y."/>
            <person name="Zhang X."/>
            <person name="Yang L."/>
            <person name="Song C."/>
            <person name="Wang M."/>
            <person name="Shi J."/>
            <person name="Liu G."/>
            <person name="Liu J."/>
            <person name="Zhou H."/>
            <person name="Zhou W."/>
            <person name="Yu Q."/>
            <person name="An N."/>
            <person name="Chen Y."/>
            <person name="Cai Q."/>
            <person name="Wang B."/>
            <person name="Liu B."/>
            <person name="Min J."/>
            <person name="Huang Y."/>
            <person name="Wu H."/>
            <person name="Li Z."/>
            <person name="Zhang Y."/>
            <person name="Yin Y."/>
            <person name="Song W."/>
            <person name="Jiang J."/>
            <person name="Jackson S.A."/>
            <person name="Wing R.A."/>
            <person name="Wang J."/>
            <person name="Chen M."/>
        </authorList>
    </citation>
    <scope>NUCLEOTIDE SEQUENCE [LARGE SCALE GENOMIC DNA]</scope>
    <source>
        <strain evidence="5">cv. IRGC 101232</strain>
    </source>
</reference>
<proteinExistence type="predicted"/>
<feature type="domain" description="SH2" evidence="4">
    <location>
        <begin position="607"/>
        <end position="705"/>
    </location>
</feature>
<dbReference type="GeneID" id="102716251"/>
<organism evidence="5">
    <name type="scientific">Oryza brachyantha</name>
    <name type="common">malo sina</name>
    <dbReference type="NCBI Taxonomy" id="4533"/>
    <lineage>
        <taxon>Eukaryota</taxon>
        <taxon>Viridiplantae</taxon>
        <taxon>Streptophyta</taxon>
        <taxon>Embryophyta</taxon>
        <taxon>Tracheophyta</taxon>
        <taxon>Spermatophyta</taxon>
        <taxon>Magnoliopsida</taxon>
        <taxon>Liliopsida</taxon>
        <taxon>Poales</taxon>
        <taxon>Poaceae</taxon>
        <taxon>BOP clade</taxon>
        <taxon>Oryzoideae</taxon>
        <taxon>Oryzeae</taxon>
        <taxon>Oryzinae</taxon>
        <taxon>Oryza</taxon>
    </lineage>
</organism>
<evidence type="ECO:0000313" key="6">
    <source>
        <dbReference type="Proteomes" id="UP000006038"/>
    </source>
</evidence>
<dbReference type="KEGG" id="obr:102716251"/>
<dbReference type="GO" id="GO:0003700">
    <property type="term" value="F:DNA-binding transcription factor activity"/>
    <property type="evidence" value="ECO:0007669"/>
    <property type="project" value="InterPro"/>
</dbReference>
<gene>
    <name evidence="5" type="primary">LOC102716251</name>
</gene>
<dbReference type="SUPFAM" id="SSF55550">
    <property type="entry name" value="SH2 domain"/>
    <property type="match status" value="1"/>
</dbReference>
<dbReference type="HOGENOM" id="CLU_014741_0_0_1"/>
<dbReference type="InterPro" id="IPR036860">
    <property type="entry name" value="SH2_dom_sf"/>
</dbReference>
<dbReference type="PROSITE" id="PS50001">
    <property type="entry name" value="SH2"/>
    <property type="match status" value="1"/>
</dbReference>
<feature type="region of interest" description="Disordered" evidence="3">
    <location>
        <begin position="426"/>
        <end position="449"/>
    </location>
</feature>
<dbReference type="SUPFAM" id="SSF49899">
    <property type="entry name" value="Concanavalin A-like lectins/glucanases"/>
    <property type="match status" value="1"/>
</dbReference>
<reference evidence="5" key="2">
    <citation type="submission" date="2013-04" db="UniProtKB">
        <authorList>
            <consortium name="EnsemblPlants"/>
        </authorList>
    </citation>
    <scope>IDENTIFICATION</scope>
</reference>
<evidence type="ECO:0000256" key="2">
    <source>
        <dbReference type="PROSITE-ProRule" id="PRU00191"/>
    </source>
</evidence>
<evidence type="ECO:0000313" key="5">
    <source>
        <dbReference type="EnsemblPlants" id="OB10G26110.1"/>
    </source>
</evidence>
<protein>
    <recommendedName>
        <fullName evidence="4">SH2 domain-containing protein</fullName>
    </recommendedName>
</protein>
<dbReference type="InterPro" id="IPR001217">
    <property type="entry name" value="STAT"/>
</dbReference>
<keyword evidence="1 2" id="KW-0727">SH2 domain</keyword>
<dbReference type="InterPro" id="IPR013320">
    <property type="entry name" value="ConA-like_dom_sf"/>
</dbReference>
<dbReference type="OMA" id="RVSGCQD"/>
<dbReference type="OrthoDB" id="10263919at2759"/>
<dbReference type="Gramene" id="OB10G26110.1">
    <property type="protein sequence ID" value="OB10G26110.1"/>
    <property type="gene ID" value="OB10G26110"/>
</dbReference>
<dbReference type="Proteomes" id="UP000006038">
    <property type="component" value="Chromosome 10"/>
</dbReference>
<dbReference type="EnsemblPlants" id="OB10G26110.1">
    <property type="protein sequence ID" value="OB10G26110.1"/>
    <property type="gene ID" value="OB10G26110"/>
</dbReference>
<dbReference type="GO" id="GO:0007165">
    <property type="term" value="P:signal transduction"/>
    <property type="evidence" value="ECO:0007669"/>
    <property type="project" value="InterPro"/>
</dbReference>
<evidence type="ECO:0000259" key="4">
    <source>
        <dbReference type="PROSITE" id="PS50001"/>
    </source>
</evidence>
<name>J3N513_ORYBR</name>
<evidence type="ECO:0000256" key="1">
    <source>
        <dbReference type="ARBA" id="ARBA00022999"/>
    </source>
</evidence>
<dbReference type="InterPro" id="IPR000980">
    <property type="entry name" value="SH2"/>
</dbReference>
<dbReference type="AlphaFoldDB" id="J3N513"/>